<organism evidence="2 3">
    <name type="scientific">Bifidobacterium longum (strain NCC 2705)</name>
    <dbReference type="NCBI Taxonomy" id="206672"/>
    <lineage>
        <taxon>Bacteria</taxon>
        <taxon>Bacillati</taxon>
        <taxon>Actinomycetota</taxon>
        <taxon>Actinomycetes</taxon>
        <taxon>Bifidobacteriales</taxon>
        <taxon>Bifidobacteriaceae</taxon>
        <taxon>Bifidobacterium</taxon>
    </lineage>
</organism>
<dbReference type="PANTHER" id="PTHR11669:SF8">
    <property type="entry name" value="DNA POLYMERASE III SUBUNIT DELTA"/>
    <property type="match status" value="1"/>
</dbReference>
<dbReference type="InterPro" id="IPR003593">
    <property type="entry name" value="AAA+_ATPase"/>
</dbReference>
<dbReference type="Gene3D" id="3.40.50.300">
    <property type="entry name" value="P-loop containing nucleotide triphosphate hydrolases"/>
    <property type="match status" value="1"/>
</dbReference>
<dbReference type="STRING" id="206672.BL0483"/>
<dbReference type="PhylomeDB" id="Q8G6Z7"/>
<reference evidence="2 3" key="1">
    <citation type="journal article" date="2002" name="Proc. Natl. Acad. Sci. U.S.A.">
        <title>The genome sequence of Bifidobacterium longum reflects its adaptation to the human gastrointestinal tract.</title>
        <authorList>
            <person name="Schell M.A."/>
            <person name="Karmirantzou M."/>
            <person name="Snel B."/>
            <person name="Vilanova D."/>
            <person name="Berger B."/>
            <person name="Pessi G."/>
            <person name="Zwahlen M.C."/>
            <person name="Desiere F."/>
            <person name="Bork P."/>
            <person name="Delley M."/>
            <person name="Pridmore R.D."/>
            <person name="Arigoni F."/>
        </authorList>
    </citation>
    <scope>NUCLEOTIDE SEQUENCE [LARGE SCALE GENOMIC DNA]</scope>
    <source>
        <strain evidence="3">NCC 2705</strain>
    </source>
</reference>
<dbReference type="HOGENOM" id="CLU_006229_4_1_11"/>
<feature type="domain" description="AAA+ ATPase" evidence="1">
    <location>
        <begin position="28"/>
        <end position="168"/>
    </location>
</feature>
<dbReference type="EnsemblBacteria" id="AAN24312">
    <property type="protein sequence ID" value="AAN24312"/>
    <property type="gene ID" value="BL0483"/>
</dbReference>
<dbReference type="EMBL" id="AE014295">
    <property type="protein sequence ID" value="AAN24312.1"/>
    <property type="molecule type" value="Genomic_DNA"/>
</dbReference>
<dbReference type="InterPro" id="IPR027417">
    <property type="entry name" value="P-loop_NTPase"/>
</dbReference>
<dbReference type="AlphaFoldDB" id="Q8G6Z7"/>
<accession>Q8G6Z7</accession>
<dbReference type="GO" id="GO:0006261">
    <property type="term" value="P:DNA-templated DNA replication"/>
    <property type="evidence" value="ECO:0007669"/>
    <property type="project" value="TreeGrafter"/>
</dbReference>
<dbReference type="Pfam" id="PF13177">
    <property type="entry name" value="DNA_pol3_delta2"/>
    <property type="match status" value="1"/>
</dbReference>
<dbReference type="OrthoDB" id="9809531at2"/>
<evidence type="ECO:0000313" key="3">
    <source>
        <dbReference type="Proteomes" id="UP000000439"/>
    </source>
</evidence>
<dbReference type="Proteomes" id="UP000000439">
    <property type="component" value="Chromosome"/>
</dbReference>
<dbReference type="InterPro" id="IPR050238">
    <property type="entry name" value="DNA_Rep/Repair_Clamp_Loader"/>
</dbReference>
<evidence type="ECO:0000313" key="2">
    <source>
        <dbReference type="EMBL" id="AAN24312.1"/>
    </source>
</evidence>
<keyword evidence="3" id="KW-1185">Reference proteome</keyword>
<dbReference type="PANTHER" id="PTHR11669">
    <property type="entry name" value="REPLICATION FACTOR C / DNA POLYMERASE III GAMMA-TAU SUBUNIT"/>
    <property type="match status" value="1"/>
</dbReference>
<evidence type="ECO:0000259" key="1">
    <source>
        <dbReference type="SMART" id="SM00382"/>
    </source>
</evidence>
<proteinExistence type="predicted"/>
<name>Q8G6Z7_BIFLO</name>
<dbReference type="PATRIC" id="fig|206672.9.peg.1227"/>
<dbReference type="RefSeq" id="WP_011068508.1">
    <property type="nucleotide sequence ID" value="NC_004307.2"/>
</dbReference>
<dbReference type="KEGG" id="blo:BL0483"/>
<dbReference type="SUPFAM" id="SSF52540">
    <property type="entry name" value="P-loop containing nucleoside triphosphate hydrolases"/>
    <property type="match status" value="1"/>
</dbReference>
<dbReference type="SMART" id="SM00382">
    <property type="entry name" value="AAA"/>
    <property type="match status" value="1"/>
</dbReference>
<dbReference type="NCBIfam" id="NF005926">
    <property type="entry name" value="PRK07940.1"/>
    <property type="match status" value="1"/>
</dbReference>
<protein>
    <submittedName>
        <fullName evidence="2">Possible DNA polymerase III delta prime subunit</fullName>
    </submittedName>
</protein>
<sequence>MSVWDSLVGQKPVIDMLSRIAQGDPSQITQSWLICGPPGSGRSNMARAFAAALESPDHGMSAEPTRVTQQVLAGTHPDVTVLTTNKVTIGIDQVREIITTSEQMPATAPWRIIIIEDVDRMLERTTNVLLKEIEEPAEHCIWLLCAPSAQDVLPTIRSRTRIVNLAVPSTQAVAGFLTSTTNVEPKVAQRAARLAEGHIGIAKLYATDERVMSDRDELVVGVLNLARASDAVLLAGNLIDNAKAQAEADANRITAGQEAEFRRINGLAPSDRIPPKLRGAFNQIAKKDDVKRLVTRRTRDVLDRALNSIASIYRDVAVLQNNAEDSVGLINLENRSSITELSVRLNRAGAVTRLDEVAHARKRLAGNGNPLLVFESLFCALISYVF</sequence>
<gene>
    <name evidence="2" type="ordered locus">BL0483</name>
</gene>